<evidence type="ECO:0000256" key="3">
    <source>
        <dbReference type="ARBA" id="ARBA00023306"/>
    </source>
</evidence>
<sequence length="810" mass="89843">MASSMAGSGEEMVPIKTEKSEYPTSFYSPESPDLKRRRSEHYQDLGEKRQRLDYDGPYSNGSTRSLSIAELAEQAAKAVEEQYYGTDSNVSTKTKTLTIAELADQAAKAVVEQYKAPDPNVFTQTKIPSIAELAEQASKAVMKQYETAAQNQNQIQNQTQIYHQSSPPNSTSYAAPRPIGNERGVPAGEDFISDPYLYMRVYSLPILESLSTQILATLAQGPYSETIRIVQDPDSELGQAYATLKSLFDQTKRIYSKDGFFLSADELNIKEPEHRATIRTTNLASFSAAVFSSSVGFYELSSSFIDIVTPDGACLEKEPGDLLVNLKTQMYLSMVTSEEQTDTKEDVLEEMFPYDYEEVLQKRHPDIPLSQHELEFISLINGRREYLMNEPTDVDAIQVLSEKFGWEGFLTGVSCYLRKKYEPLLAPFMKRHALTAPASPRRASAVELHQKATNSIENANDGSNIADQDISMHVQLAADEVRRALGYSVGPSQNTTNPQQTQPLMHNGFLPPDAVPYPTQSAPTQVLYEKARRAASTKASSASARRPGTPSQRRPWTNEEENTLMAGLDQVKGPHWSQILALYGPNGSLNDILRDRNQVQLKDKARNLKLFFLKSGIEVPYYLQCVTGELKTRAPTQAAKREAEQRALLASEDELMRQEGISALNGMAIHAHGHIPSNSGDFSASMSEGPTDDGMEDGMEEHLVVEEENREVVPGGFPEMREAGALQDLFGRVKEAAAQEQAKEAVQQQQQQQQQQQPQPRAIAQEQTREAVQQQVHQNPPPPPGPPILSDEDHLRQTLLAVNAGNTNLG</sequence>
<dbReference type="GO" id="GO:0003691">
    <property type="term" value="F:double-stranded telomeric DNA binding"/>
    <property type="evidence" value="ECO:0007669"/>
    <property type="project" value="TreeGrafter"/>
</dbReference>
<feature type="region of interest" description="Disordered" evidence="4">
    <location>
        <begin position="744"/>
        <end position="810"/>
    </location>
</feature>
<dbReference type="FunCoup" id="A0A1E1KDZ5">
    <property type="interactions" value="447"/>
</dbReference>
<dbReference type="GO" id="GO:0010833">
    <property type="term" value="P:telomere maintenance via telomere lengthening"/>
    <property type="evidence" value="ECO:0007669"/>
    <property type="project" value="TreeGrafter"/>
</dbReference>
<gene>
    <name evidence="6" type="ORF">RCO7_04984</name>
</gene>
<evidence type="ECO:0000313" key="6">
    <source>
        <dbReference type="EMBL" id="CZS96239.1"/>
    </source>
</evidence>
<dbReference type="PANTHER" id="PTHR47807">
    <property type="entry name" value="PROTEIN TBF1"/>
    <property type="match status" value="1"/>
</dbReference>
<accession>A0A1E1KDZ5</accession>
<dbReference type="AlphaFoldDB" id="A0A1E1KDZ5"/>
<dbReference type="Proteomes" id="UP000178129">
    <property type="component" value="Unassembled WGS sequence"/>
</dbReference>
<evidence type="ECO:0000256" key="1">
    <source>
        <dbReference type="ARBA" id="ARBA00023125"/>
    </source>
</evidence>
<dbReference type="SUPFAM" id="SSF46689">
    <property type="entry name" value="Homeodomain-like"/>
    <property type="match status" value="1"/>
</dbReference>
<dbReference type="STRING" id="914237.A0A1E1KDZ5"/>
<comment type="caution">
    <text evidence="6">The sequence shown here is derived from an EMBL/GenBank/DDBJ whole genome shotgun (WGS) entry which is preliminary data.</text>
</comment>
<keyword evidence="2" id="KW-0539">Nucleus</keyword>
<dbReference type="Gene3D" id="1.10.10.60">
    <property type="entry name" value="Homeodomain-like"/>
    <property type="match status" value="1"/>
</dbReference>
<dbReference type="FunFam" id="1.10.10.60:FF:000137">
    <property type="entry name" value="MYB DNA binding protein"/>
    <property type="match status" value="1"/>
</dbReference>
<feature type="region of interest" description="Disordered" evidence="4">
    <location>
        <begin position="529"/>
        <end position="558"/>
    </location>
</feature>
<dbReference type="Pfam" id="PF08558">
    <property type="entry name" value="TRF"/>
    <property type="match status" value="1"/>
</dbReference>
<protein>
    <recommendedName>
        <fullName evidence="5">HTH myb-type domain-containing protein</fullName>
    </recommendedName>
</protein>
<organism evidence="6 7">
    <name type="scientific">Rhynchosporium graminicola</name>
    <dbReference type="NCBI Taxonomy" id="2792576"/>
    <lineage>
        <taxon>Eukaryota</taxon>
        <taxon>Fungi</taxon>
        <taxon>Dikarya</taxon>
        <taxon>Ascomycota</taxon>
        <taxon>Pezizomycotina</taxon>
        <taxon>Leotiomycetes</taxon>
        <taxon>Helotiales</taxon>
        <taxon>Ploettnerulaceae</taxon>
        <taxon>Rhynchosporium</taxon>
    </lineage>
</organism>
<dbReference type="PROSITE" id="PS51294">
    <property type="entry name" value="HTH_MYB"/>
    <property type="match status" value="1"/>
</dbReference>
<keyword evidence="7" id="KW-1185">Reference proteome</keyword>
<feature type="region of interest" description="Disordered" evidence="4">
    <location>
        <begin position="1"/>
        <end position="58"/>
    </location>
</feature>
<dbReference type="InterPro" id="IPR017930">
    <property type="entry name" value="Myb_dom"/>
</dbReference>
<evidence type="ECO:0000259" key="5">
    <source>
        <dbReference type="PROSITE" id="PS51294"/>
    </source>
</evidence>
<proteinExistence type="predicted"/>
<keyword evidence="3" id="KW-0131">Cell cycle</keyword>
<dbReference type="InterPro" id="IPR013867">
    <property type="entry name" value="Telomere_rpt-bd_fac_dimer_dom"/>
</dbReference>
<evidence type="ECO:0000256" key="4">
    <source>
        <dbReference type="SAM" id="MobiDB-lite"/>
    </source>
</evidence>
<evidence type="ECO:0000256" key="2">
    <source>
        <dbReference type="ARBA" id="ARBA00023242"/>
    </source>
</evidence>
<dbReference type="EMBL" id="FJUW01000012">
    <property type="protein sequence ID" value="CZS96239.1"/>
    <property type="molecule type" value="Genomic_DNA"/>
</dbReference>
<feature type="compositionally biased region" description="Low complexity" evidence="4">
    <location>
        <begin position="534"/>
        <end position="546"/>
    </location>
</feature>
<feature type="compositionally biased region" description="Basic and acidic residues" evidence="4">
    <location>
        <begin position="40"/>
        <end position="54"/>
    </location>
</feature>
<dbReference type="InterPro" id="IPR052833">
    <property type="entry name" value="Telomeric_DNA-bd_trans-reg"/>
</dbReference>
<dbReference type="PANTHER" id="PTHR47807:SF1">
    <property type="entry name" value="PROTEIN TBF1"/>
    <property type="match status" value="1"/>
</dbReference>
<reference evidence="7" key="1">
    <citation type="submission" date="2016-03" db="EMBL/GenBank/DDBJ databases">
        <authorList>
            <person name="Ploux O."/>
        </authorList>
    </citation>
    <scope>NUCLEOTIDE SEQUENCE [LARGE SCALE GENOMIC DNA]</scope>
    <source>
        <strain evidence="7">UK7</strain>
    </source>
</reference>
<dbReference type="CDD" id="cd11660">
    <property type="entry name" value="SANT_TRF"/>
    <property type="match status" value="1"/>
</dbReference>
<dbReference type="InterPro" id="IPR009057">
    <property type="entry name" value="Homeodomain-like_sf"/>
</dbReference>
<dbReference type="InParanoid" id="A0A1E1KDZ5"/>
<name>A0A1E1KDZ5_9HELO</name>
<feature type="domain" description="HTH myb-type" evidence="5">
    <location>
        <begin position="552"/>
        <end position="605"/>
    </location>
</feature>
<evidence type="ECO:0000313" key="7">
    <source>
        <dbReference type="Proteomes" id="UP000178129"/>
    </source>
</evidence>
<feature type="compositionally biased region" description="Low complexity" evidence="4">
    <location>
        <begin position="744"/>
        <end position="766"/>
    </location>
</feature>
<keyword evidence="1" id="KW-0238">DNA-binding</keyword>
<dbReference type="GO" id="GO:0042803">
    <property type="term" value="F:protein homodimerization activity"/>
    <property type="evidence" value="ECO:0007669"/>
    <property type="project" value="InterPro"/>
</dbReference>